<comment type="subunit">
    <text evidence="5">Forms a complex with TatA.</text>
</comment>
<feature type="transmembrane region" description="Helical" evidence="5">
    <location>
        <begin position="43"/>
        <end position="69"/>
    </location>
</feature>
<dbReference type="PRINTS" id="PR01840">
    <property type="entry name" value="TATCFAMILY"/>
</dbReference>
<keyword evidence="5" id="KW-0811">Translocation</keyword>
<dbReference type="RefSeq" id="WP_075049691.1">
    <property type="nucleotide sequence ID" value="NZ_CP006867.1"/>
</dbReference>
<dbReference type="EMBL" id="CP006867">
    <property type="protein sequence ID" value="ALU12424.1"/>
    <property type="molecule type" value="Genomic_DNA"/>
</dbReference>
<evidence type="ECO:0000256" key="5">
    <source>
        <dbReference type="HAMAP-Rule" id="MF_00902"/>
    </source>
</evidence>
<gene>
    <name evidence="5" type="primary">tatC</name>
    <name evidence="6" type="ORF">EYM_03575</name>
</gene>
<dbReference type="GO" id="GO:0065002">
    <property type="term" value="P:intracellular protein transmembrane transport"/>
    <property type="evidence" value="ECO:0007669"/>
    <property type="project" value="TreeGrafter"/>
</dbReference>
<dbReference type="PANTHER" id="PTHR30371:SF0">
    <property type="entry name" value="SEC-INDEPENDENT PROTEIN TRANSLOCASE PROTEIN TATC, CHLOROPLASTIC-RELATED"/>
    <property type="match status" value="1"/>
</dbReference>
<keyword evidence="5" id="KW-1003">Cell membrane</keyword>
<dbReference type="InterPro" id="IPR002033">
    <property type="entry name" value="TatC"/>
</dbReference>
<feature type="transmembrane region" description="Helical" evidence="5">
    <location>
        <begin position="173"/>
        <end position="199"/>
    </location>
</feature>
<keyword evidence="3 5" id="KW-1133">Transmembrane helix</keyword>
<accession>A0A0U3F8V5</accession>
<dbReference type="AlphaFoldDB" id="A0A0U3F8V5"/>
<dbReference type="STRING" id="940295.EYM_03575"/>
<dbReference type="GO" id="GO:0033281">
    <property type="term" value="C:TAT protein transport complex"/>
    <property type="evidence" value="ECO:0007669"/>
    <property type="project" value="UniProtKB-UniRule"/>
</dbReference>
<dbReference type="Proteomes" id="UP000060778">
    <property type="component" value="Chromosome"/>
</dbReference>
<comment type="similarity">
    <text evidence="5">Belongs to the TatC family.</text>
</comment>
<feature type="transmembrane region" description="Helical" evidence="5">
    <location>
        <begin position="211"/>
        <end position="238"/>
    </location>
</feature>
<feature type="transmembrane region" description="Helical" evidence="5">
    <location>
        <begin position="250"/>
        <end position="266"/>
    </location>
</feature>
<evidence type="ECO:0000313" key="6">
    <source>
        <dbReference type="EMBL" id="ALU12424.1"/>
    </source>
</evidence>
<keyword evidence="2 5" id="KW-0812">Transmembrane</keyword>
<comment type="function">
    <text evidence="5">Part of the twin-arginine translocation (Tat) system that transports large folded proteins containing a characteristic twin-arginine motif in their signal peptide across membranes.</text>
</comment>
<organism evidence="6 7">
    <name type="scientific">Ignicoccus islandicus DSM 13165</name>
    <dbReference type="NCBI Taxonomy" id="940295"/>
    <lineage>
        <taxon>Archaea</taxon>
        <taxon>Thermoproteota</taxon>
        <taxon>Thermoprotei</taxon>
        <taxon>Desulfurococcales</taxon>
        <taxon>Desulfurococcaceae</taxon>
        <taxon>Ignicoccus</taxon>
    </lineage>
</organism>
<sequence>MNKLLKKILKPLKSAFECESEAAYSEDITPHIEELIIRIRRSIFAFLISVLIVVFFPINWISCPLFGVYCSPNDVGNIVGAEYLKELLRWLGYIPAMVALLRVVTVAIDRMGITPIICNAEGLMNAYVVIIIWGALILSLPYIVYQMLCYIWPALEKHERRMIRNGILSTVGLFLLGEVFAITIVVPFGLQLVVIFGQVAGAEVRWCLSDVINFVIFTSLVTGLSFLLPIVVYYLVLLGILRPEQLKGRNLRIAFLVIMFIAAVITPGGTGVSMLAIGIPMFVLYYLAIIMAEKAMRERESQANA</sequence>
<keyword evidence="7" id="KW-1185">Reference proteome</keyword>
<feature type="transmembrane region" description="Helical" evidence="5">
    <location>
        <begin position="128"/>
        <end position="152"/>
    </location>
</feature>
<keyword evidence="5" id="KW-0813">Transport</keyword>
<name>A0A0U3F8V5_9CREN</name>
<evidence type="ECO:0000313" key="7">
    <source>
        <dbReference type="Proteomes" id="UP000060778"/>
    </source>
</evidence>
<dbReference type="GO" id="GO:0009977">
    <property type="term" value="F:proton motive force dependent protein transmembrane transporter activity"/>
    <property type="evidence" value="ECO:0007669"/>
    <property type="project" value="TreeGrafter"/>
</dbReference>
<keyword evidence="5" id="KW-0653">Protein transport</keyword>
<protein>
    <recommendedName>
        <fullName evidence="5">Sec-independent protein translocase protein TatC</fullName>
    </recommendedName>
</protein>
<evidence type="ECO:0000256" key="3">
    <source>
        <dbReference type="ARBA" id="ARBA00022989"/>
    </source>
</evidence>
<dbReference type="Pfam" id="PF00902">
    <property type="entry name" value="TatC"/>
    <property type="match status" value="1"/>
</dbReference>
<evidence type="ECO:0000256" key="1">
    <source>
        <dbReference type="ARBA" id="ARBA00004141"/>
    </source>
</evidence>
<dbReference type="GeneID" id="30680108"/>
<dbReference type="HAMAP" id="MF_00902">
    <property type="entry name" value="TatC"/>
    <property type="match status" value="1"/>
</dbReference>
<dbReference type="GO" id="GO:0043953">
    <property type="term" value="P:protein transport by the Tat complex"/>
    <property type="evidence" value="ECO:0007669"/>
    <property type="project" value="UniProtKB-UniRule"/>
</dbReference>
<dbReference type="PANTHER" id="PTHR30371">
    <property type="entry name" value="SEC-INDEPENDENT PROTEIN TRANSLOCASE PROTEIN TATC"/>
    <property type="match status" value="1"/>
</dbReference>
<proteinExistence type="inferred from homology"/>
<dbReference type="KEGG" id="iis:EYM_03575"/>
<evidence type="ECO:0000256" key="2">
    <source>
        <dbReference type="ARBA" id="ARBA00022692"/>
    </source>
</evidence>
<comment type="subcellular location">
    <subcellularLocation>
        <location evidence="5">Cell membrane</location>
        <topology evidence="5">Multi-pass membrane protein</topology>
    </subcellularLocation>
    <subcellularLocation>
        <location evidence="1">Membrane</location>
        <topology evidence="1">Multi-pass membrane protein</topology>
    </subcellularLocation>
</comment>
<dbReference type="OrthoDB" id="15305at2157"/>
<keyword evidence="4 5" id="KW-0472">Membrane</keyword>
<reference evidence="6 7" key="1">
    <citation type="submission" date="2013-11" db="EMBL/GenBank/DDBJ databases">
        <title>Comparative genomics of Ignicoccus.</title>
        <authorList>
            <person name="Podar M."/>
        </authorList>
    </citation>
    <scope>NUCLEOTIDE SEQUENCE [LARGE SCALE GENOMIC DNA]</scope>
    <source>
        <strain evidence="6 7">DSM 13165</strain>
    </source>
</reference>
<feature type="transmembrane region" description="Helical" evidence="5">
    <location>
        <begin position="272"/>
        <end position="292"/>
    </location>
</feature>
<evidence type="ECO:0000256" key="4">
    <source>
        <dbReference type="ARBA" id="ARBA00023136"/>
    </source>
</evidence>